<dbReference type="Proteomes" id="UP000499080">
    <property type="component" value="Unassembled WGS sequence"/>
</dbReference>
<protein>
    <submittedName>
        <fullName evidence="1">Uncharacterized protein</fullName>
    </submittedName>
</protein>
<gene>
    <name evidence="1" type="ORF">AVEN_120176_1</name>
</gene>
<comment type="caution">
    <text evidence="1">The sequence shown here is derived from an EMBL/GenBank/DDBJ whole genome shotgun (WGS) entry which is preliminary data.</text>
</comment>
<proteinExistence type="predicted"/>
<reference evidence="1 2" key="1">
    <citation type="journal article" date="2019" name="Sci. Rep.">
        <title>Orb-weaving spider Araneus ventricosus genome elucidates the spidroin gene catalogue.</title>
        <authorList>
            <person name="Kono N."/>
            <person name="Nakamura H."/>
            <person name="Ohtoshi R."/>
            <person name="Moran D.A.P."/>
            <person name="Shinohara A."/>
            <person name="Yoshida Y."/>
            <person name="Fujiwara M."/>
            <person name="Mori M."/>
            <person name="Tomita M."/>
            <person name="Arakawa K."/>
        </authorList>
    </citation>
    <scope>NUCLEOTIDE SEQUENCE [LARGE SCALE GENOMIC DNA]</scope>
</reference>
<sequence length="124" mass="13188">MSSIFQRRNSTVCAIKSYNITSLSLFCDLNENGSAGSLPLTSAPFEPHQWPSAEALRTGRRSALLGKAALRRAGCAGISWFPCASHECGPVSPQSPSREALSALQISLASFLTKLFVEASSIIS</sequence>
<dbReference type="EMBL" id="BGPR01001498">
    <property type="protein sequence ID" value="GBM55377.1"/>
    <property type="molecule type" value="Genomic_DNA"/>
</dbReference>
<evidence type="ECO:0000313" key="2">
    <source>
        <dbReference type="Proteomes" id="UP000499080"/>
    </source>
</evidence>
<accession>A0A4Y2GQC6</accession>
<dbReference type="AlphaFoldDB" id="A0A4Y2GQC6"/>
<organism evidence="1 2">
    <name type="scientific">Araneus ventricosus</name>
    <name type="common">Orbweaver spider</name>
    <name type="synonym">Epeira ventricosa</name>
    <dbReference type="NCBI Taxonomy" id="182803"/>
    <lineage>
        <taxon>Eukaryota</taxon>
        <taxon>Metazoa</taxon>
        <taxon>Ecdysozoa</taxon>
        <taxon>Arthropoda</taxon>
        <taxon>Chelicerata</taxon>
        <taxon>Arachnida</taxon>
        <taxon>Araneae</taxon>
        <taxon>Araneomorphae</taxon>
        <taxon>Entelegynae</taxon>
        <taxon>Araneoidea</taxon>
        <taxon>Araneidae</taxon>
        <taxon>Araneus</taxon>
    </lineage>
</organism>
<evidence type="ECO:0000313" key="1">
    <source>
        <dbReference type="EMBL" id="GBM55377.1"/>
    </source>
</evidence>
<name>A0A4Y2GQC6_ARAVE</name>
<keyword evidence="2" id="KW-1185">Reference proteome</keyword>